<dbReference type="SUPFAM" id="SSF102588">
    <property type="entry name" value="LmbE-like"/>
    <property type="match status" value="1"/>
</dbReference>
<dbReference type="InterPro" id="IPR003737">
    <property type="entry name" value="GlcNAc_PI_deacetylase-related"/>
</dbReference>
<dbReference type="Proteomes" id="UP000176186">
    <property type="component" value="Unassembled WGS sequence"/>
</dbReference>
<accession>A0A1F6BEV0</accession>
<evidence type="ECO:0008006" key="3">
    <source>
        <dbReference type="Google" id="ProtNLM"/>
    </source>
</evidence>
<dbReference type="GO" id="GO:0016811">
    <property type="term" value="F:hydrolase activity, acting on carbon-nitrogen (but not peptide) bonds, in linear amides"/>
    <property type="evidence" value="ECO:0007669"/>
    <property type="project" value="TreeGrafter"/>
</dbReference>
<dbReference type="AlphaFoldDB" id="A0A1F6BEV0"/>
<proteinExistence type="predicted"/>
<gene>
    <name evidence="1" type="ORF">A2363_02635</name>
</gene>
<name>A0A1F6BEV0_9BACT</name>
<evidence type="ECO:0000313" key="2">
    <source>
        <dbReference type="Proteomes" id="UP000176186"/>
    </source>
</evidence>
<organism evidence="1 2">
    <name type="scientific">Candidatus Gottesmanbacteria bacterium RIFOXYB1_FULL_47_11</name>
    <dbReference type="NCBI Taxonomy" id="1798401"/>
    <lineage>
        <taxon>Bacteria</taxon>
        <taxon>Candidatus Gottesmaniibacteriota</taxon>
    </lineage>
</organism>
<evidence type="ECO:0000313" key="1">
    <source>
        <dbReference type="EMBL" id="OGG35292.1"/>
    </source>
</evidence>
<dbReference type="Pfam" id="PF02585">
    <property type="entry name" value="PIG-L"/>
    <property type="match status" value="1"/>
</dbReference>
<dbReference type="InterPro" id="IPR024078">
    <property type="entry name" value="LmbE-like_dom_sf"/>
</dbReference>
<dbReference type="Gene3D" id="3.40.50.10320">
    <property type="entry name" value="LmbE-like"/>
    <property type="match status" value="1"/>
</dbReference>
<dbReference type="PANTHER" id="PTHR12993:SF11">
    <property type="entry name" value="N-ACETYLGLUCOSAMINYL-PHOSPHATIDYLINOSITOL DE-N-ACETYLASE"/>
    <property type="match status" value="1"/>
</dbReference>
<reference evidence="1 2" key="1">
    <citation type="journal article" date="2016" name="Nat. Commun.">
        <title>Thousands of microbial genomes shed light on interconnected biogeochemical processes in an aquifer system.</title>
        <authorList>
            <person name="Anantharaman K."/>
            <person name="Brown C.T."/>
            <person name="Hug L.A."/>
            <person name="Sharon I."/>
            <person name="Castelle C.J."/>
            <person name="Probst A.J."/>
            <person name="Thomas B.C."/>
            <person name="Singh A."/>
            <person name="Wilkins M.J."/>
            <person name="Karaoz U."/>
            <person name="Brodie E.L."/>
            <person name="Williams K.H."/>
            <person name="Hubbard S.S."/>
            <person name="Banfield J.F."/>
        </authorList>
    </citation>
    <scope>NUCLEOTIDE SEQUENCE [LARGE SCALE GENOMIC DNA]</scope>
</reference>
<sequence length="248" mass="27809">MKRILVIAAHPDDESFMAGGTIAKYEDDGWIVDVICATRGEEGGDADVRQKELEKAGTALGVHAITFLGYRDGTLSGRTPGDIEEALYKKMAEIVPDVVITSDTSGISNHPDHVKLSYAATYAFQKYAKWIEEQLAPQEEAEQVFPKLYYACLPETVVSHAVKNKILPAVSFGKPWRGVEDKKITTVIDISDYREIKERALRQHLTQAANVGRHIKMKDLMKHEYFIFRMYGTTEVFMGKNDHVADSL</sequence>
<protein>
    <recommendedName>
        <fullName evidence="3">GlcNAc-PI de-N-acetylase</fullName>
    </recommendedName>
</protein>
<dbReference type="EMBL" id="MFKE01000016">
    <property type="protein sequence ID" value="OGG35292.1"/>
    <property type="molecule type" value="Genomic_DNA"/>
</dbReference>
<comment type="caution">
    <text evidence="1">The sequence shown here is derived from an EMBL/GenBank/DDBJ whole genome shotgun (WGS) entry which is preliminary data.</text>
</comment>
<dbReference type="STRING" id="1798401.A2363_02635"/>
<dbReference type="PANTHER" id="PTHR12993">
    <property type="entry name" value="N-ACETYLGLUCOSAMINYL-PHOSPHATIDYLINOSITOL DE-N-ACETYLASE-RELATED"/>
    <property type="match status" value="1"/>
</dbReference>